<evidence type="ECO:0000256" key="3">
    <source>
        <dbReference type="SAM" id="Phobius"/>
    </source>
</evidence>
<accession>A0A8K1CCL8</accession>
<dbReference type="OrthoDB" id="68481at2759"/>
<feature type="region of interest" description="Disordered" evidence="2">
    <location>
        <begin position="1142"/>
        <end position="1166"/>
    </location>
</feature>
<dbReference type="Pfam" id="PF12348">
    <property type="entry name" value="CLASP_N"/>
    <property type="match status" value="1"/>
</dbReference>
<feature type="region of interest" description="Disordered" evidence="2">
    <location>
        <begin position="1255"/>
        <end position="1275"/>
    </location>
</feature>
<proteinExistence type="predicted"/>
<dbReference type="InterPro" id="IPR002048">
    <property type="entry name" value="EF_hand_dom"/>
</dbReference>
<feature type="transmembrane region" description="Helical" evidence="3">
    <location>
        <begin position="56"/>
        <end position="74"/>
    </location>
</feature>
<evidence type="ECO:0000256" key="2">
    <source>
        <dbReference type="SAM" id="MobiDB-lite"/>
    </source>
</evidence>
<evidence type="ECO:0000313" key="6">
    <source>
        <dbReference type="Proteomes" id="UP000794436"/>
    </source>
</evidence>
<keyword evidence="3" id="KW-0472">Membrane</keyword>
<comment type="caution">
    <text evidence="5">The sequence shown here is derived from an EMBL/GenBank/DDBJ whole genome shotgun (WGS) entry which is preliminary data.</text>
</comment>
<organism evidence="5 6">
    <name type="scientific">Pythium oligandrum</name>
    <name type="common">Mycoparasitic fungus</name>
    <dbReference type="NCBI Taxonomy" id="41045"/>
    <lineage>
        <taxon>Eukaryota</taxon>
        <taxon>Sar</taxon>
        <taxon>Stramenopiles</taxon>
        <taxon>Oomycota</taxon>
        <taxon>Peronosporomycetes</taxon>
        <taxon>Pythiales</taxon>
        <taxon>Pythiaceae</taxon>
        <taxon>Pythium</taxon>
    </lineage>
</organism>
<keyword evidence="3" id="KW-0812">Transmembrane</keyword>
<feature type="transmembrane region" description="Helical" evidence="3">
    <location>
        <begin position="423"/>
        <end position="442"/>
    </location>
</feature>
<feature type="transmembrane region" description="Helical" evidence="3">
    <location>
        <begin position="17"/>
        <end position="36"/>
    </location>
</feature>
<sequence length="1634" mass="184400">MGKGSVFEVGHNVELELFLLHLSAVVAFIVILEFFLHKLEHKLKRYPKYHEMMTKVFGELMILGFIGLAIKVLKELADLNAYSKSMIAFQAADLAVFIMAVALILQSICVFMRLRVQNILWDKAELIGSQELLTTIQAHSESMKKGKTPKARDSRSLRDSVRGAANPARRRVQPKHYYDLVQMRLIRHFFLKKVGLPELFPFAKYLRQAQENQISHMLEVDVSMWIVLIIIGWVLHEVADFFEYQENLTESESIVPAFLVFAWGSALLQFAIHQYFSWAIRQVLFAACRFTGRSNWLVCLEEVAMHEIKSVNGEMASNAIEAMENIREAEAAKKSKKHHNIFTHHDKGFRLVSLIARNLKRRLSKAKTEEPAEASKGDPSVWIKWFSRQVWHFIVVSSLMFNAFYIALFIQCLGYQLSHISHMYGKVTLVALVLPLLLKMFFFQPRIMWGYTLVSSVVRVDLAALSDVIDHFSETVQLRSQLTETILDHLKANGQTIETVREALQALDPDHTGFIEADQMREFLNKFGVRLSFFGFNSVARLIFDFKGTSVPYRQLLCLLELGSTPTNDGVVDVQAGAHPTLNPLGVSGISHFGASGIDPLGASAVGGIHGLLQDEPVSPISELRLRRVDLSQSSRGVKLTSNRTSMFHLASHRMAMSMYRLDFQDDAIDENAPRSTRHPKPSTQAHGFDHAEFEDLLKNIRSKLVSDTCEHLARIVRVMRHAFRPLANLLVIALANTAKGSSIAIREPGAKLFSAISEYSRYDLTLFLKAFRLGQQERVRALVLAQMQVVFAYWTKDEVEPAYGEMVDTLRRGLKDPAGAVRTAARQAFCAFSDLWSERLDELVEIPPATIRELLVKEKPHAAITKAIKKKYYGATRERSDSAKDIRLRRAVFRKQTSSQAEGDDPIFVEVKDSPRRPQPVRRVSEAARRLLDPVQPIKPLEDDDQDDLNSLADEYQPARRASEAARRLLDPVQPIVPREDKGEDFMGNLANGVQPVRRTSEAVRNVFDPVESIEPTDVEDQENMNGIANGFPPAENIQPKSGKRVTIVDHREASDVFEPPHFDVESTRSTPRQSVFNFDHESLDINHQPQYRLSQDFSDSRPDAFLDRPIPSSERTPTPRSAANVTVRQRRRVLQPTAIEESVPSISDPVPSEGNLETFSSQPPEEFSFPVGQYLCPTEQIMLNPSSTHFELPEDSQDDIDETIFIPRVSVPSTVDREFVGLTPGATETAQDSPSKALLDLKQVMGRLKEIREQSEAQKVSEKTSKPGSFEEEHRGFASDDVHHGACEESKGTVVSRQPSVHTQEPVVDEKTFHKPYNFGMDASPALDHPAVDSHRELRTRQPVTSPNPREEADRFVQSLSIGTESEKVKPDFVRVQDTEPVSTQRRRALMPAHPVRARPSLTKRSQPPATTVPAKEHHPAQIANNNRQTTARDPRTEVQVAENQELKPIVRSVEVRGGDRLPNTDARASTANGQIDREKSNVKRSTILKPEPHRAKRGVANKIVLSFCVMLSAVFGVAGLIQASSKVRDAYDYHHALMTRMNDFESSVVESYDSVRKMDEKYAIWSEYVRELAEQDEANAVQQLENIQQEVEKWQVEMKNDLLAFKRSLSGDIIDAAFAPLRRENATTNEP</sequence>
<evidence type="ECO:0000259" key="4">
    <source>
        <dbReference type="PROSITE" id="PS50222"/>
    </source>
</evidence>
<dbReference type="PROSITE" id="PS50222">
    <property type="entry name" value="EF_HAND_2"/>
    <property type="match status" value="1"/>
</dbReference>
<keyword evidence="3" id="KW-1133">Transmembrane helix</keyword>
<dbReference type="EMBL" id="SPLM01000108">
    <property type="protein sequence ID" value="TMW60909.1"/>
    <property type="molecule type" value="Genomic_DNA"/>
</dbReference>
<dbReference type="InterPro" id="IPR016024">
    <property type="entry name" value="ARM-type_fold"/>
</dbReference>
<dbReference type="InterPro" id="IPR024395">
    <property type="entry name" value="CLASP_N_dom"/>
</dbReference>
<feature type="region of interest" description="Disordered" evidence="2">
    <location>
        <begin position="140"/>
        <end position="169"/>
    </location>
</feature>
<dbReference type="SUPFAM" id="SSF48371">
    <property type="entry name" value="ARM repeat"/>
    <property type="match status" value="1"/>
</dbReference>
<dbReference type="Proteomes" id="UP000794436">
    <property type="component" value="Unassembled WGS sequence"/>
</dbReference>
<feature type="region of interest" description="Disordered" evidence="2">
    <location>
        <begin position="1398"/>
        <end position="1439"/>
    </location>
</feature>
<feature type="region of interest" description="Disordered" evidence="2">
    <location>
        <begin position="1461"/>
        <end position="1493"/>
    </location>
</feature>
<dbReference type="Gene3D" id="1.25.10.10">
    <property type="entry name" value="Leucine-rich Repeat Variant"/>
    <property type="match status" value="1"/>
</dbReference>
<feature type="compositionally biased region" description="Basic and acidic residues" evidence="2">
    <location>
        <begin position="150"/>
        <end position="161"/>
    </location>
</feature>
<evidence type="ECO:0000256" key="1">
    <source>
        <dbReference type="SAM" id="Coils"/>
    </source>
</evidence>
<dbReference type="SUPFAM" id="SSF47473">
    <property type="entry name" value="EF-hand"/>
    <property type="match status" value="1"/>
</dbReference>
<feature type="transmembrane region" description="Helical" evidence="3">
    <location>
        <begin position="94"/>
        <end position="114"/>
    </location>
</feature>
<evidence type="ECO:0000313" key="5">
    <source>
        <dbReference type="EMBL" id="TMW60909.1"/>
    </source>
</evidence>
<keyword evidence="1" id="KW-0175">Coiled coil</keyword>
<feature type="transmembrane region" description="Helical" evidence="3">
    <location>
        <begin position="214"/>
        <end position="234"/>
    </location>
</feature>
<reference evidence="5" key="1">
    <citation type="submission" date="2019-03" db="EMBL/GenBank/DDBJ databases">
        <title>Long read genome sequence of the mycoparasitic Pythium oligandrum ATCC 38472 isolated from sugarbeet rhizosphere.</title>
        <authorList>
            <person name="Gaulin E."/>
        </authorList>
    </citation>
    <scope>NUCLEOTIDE SEQUENCE</scope>
    <source>
        <strain evidence="5">ATCC 38472_TT</strain>
    </source>
</reference>
<gene>
    <name evidence="5" type="ORF">Poli38472_000951</name>
</gene>
<feature type="transmembrane region" description="Helical" evidence="3">
    <location>
        <begin position="254"/>
        <end position="272"/>
    </location>
</feature>
<feature type="compositionally biased region" description="Basic and acidic residues" evidence="2">
    <location>
        <begin position="924"/>
        <end position="933"/>
    </location>
</feature>
<feature type="transmembrane region" description="Helical" evidence="3">
    <location>
        <begin position="390"/>
        <end position="417"/>
    </location>
</feature>
<name>A0A8K1CCL8_PYTOL</name>
<feature type="region of interest" description="Disordered" evidence="2">
    <location>
        <begin position="1096"/>
        <end position="1127"/>
    </location>
</feature>
<feature type="region of interest" description="Disordered" evidence="2">
    <location>
        <begin position="905"/>
        <end position="950"/>
    </location>
</feature>
<dbReference type="GO" id="GO:0005509">
    <property type="term" value="F:calcium ion binding"/>
    <property type="evidence" value="ECO:0007669"/>
    <property type="project" value="InterPro"/>
</dbReference>
<protein>
    <recommendedName>
        <fullName evidence="4">EF-hand domain-containing protein</fullName>
    </recommendedName>
</protein>
<keyword evidence="6" id="KW-1185">Reference proteome</keyword>
<feature type="coiled-coil region" evidence="1">
    <location>
        <begin position="1573"/>
        <end position="1607"/>
    </location>
</feature>
<dbReference type="InterPro" id="IPR011989">
    <property type="entry name" value="ARM-like"/>
</dbReference>
<feature type="domain" description="EF-hand" evidence="4">
    <location>
        <begin position="495"/>
        <end position="530"/>
    </location>
</feature>
<dbReference type="InterPro" id="IPR011992">
    <property type="entry name" value="EF-hand-dom_pair"/>
</dbReference>
<feature type="compositionally biased region" description="Polar residues" evidence="2">
    <location>
        <begin position="1115"/>
        <end position="1127"/>
    </location>
</feature>